<dbReference type="RefSeq" id="WP_057821587.1">
    <property type="nucleotide sequence ID" value="NZ_CP031598.1"/>
</dbReference>
<evidence type="ECO:0000256" key="4">
    <source>
        <dbReference type="ARBA" id="ARBA00022475"/>
    </source>
</evidence>
<dbReference type="KEGG" id="rid:RIdsm_01579"/>
<keyword evidence="4" id="KW-1003">Cell membrane</keyword>
<dbReference type="CDD" id="cd06261">
    <property type="entry name" value="TM_PBP2"/>
    <property type="match status" value="1"/>
</dbReference>
<feature type="transmembrane region" description="Helical" evidence="8">
    <location>
        <begin position="12"/>
        <end position="34"/>
    </location>
</feature>
<dbReference type="STRING" id="540747.SAMN04488031_12625"/>
<evidence type="ECO:0000256" key="1">
    <source>
        <dbReference type="ARBA" id="ARBA00004651"/>
    </source>
</evidence>
<keyword evidence="12" id="KW-1185">Reference proteome</keyword>
<feature type="domain" description="ABC transmembrane type-1" evidence="9">
    <location>
        <begin position="72"/>
        <end position="273"/>
    </location>
</feature>
<proteinExistence type="inferred from homology"/>
<protein>
    <submittedName>
        <fullName evidence="10 11">ABC transporter permease</fullName>
    </submittedName>
</protein>
<feature type="transmembrane region" description="Helical" evidence="8">
    <location>
        <begin position="197"/>
        <end position="222"/>
    </location>
</feature>
<feature type="transmembrane region" description="Helical" evidence="8">
    <location>
        <begin position="108"/>
        <end position="135"/>
    </location>
</feature>
<sequence>MQGSKSLIWVFRAYVLIFFIYLIAPLVAAGVFAFNDSMFPSLPWQGFTWDWFFSSSDPKVGLLHDDRLLRGMGNSLYIGVIVAALSVAAGTCNAFLFERRQFPMKSLLYILMIIPLVIPGVIIGISILLLASMVANFLDREFGIFLLSLRPGIPLIVLGQFSFLTTITSLVIAARLQKFDIALEEAALNLGASRGRVLTTVTLPFLFPALFSAFVVAFLVSFENFNTTLMLVGSDAPLTITMYDRMVKVGSTPVLNAMSVVLMLGSGLLALASVLAQRPKKAEGIAVAAME</sequence>
<dbReference type="OrthoDB" id="9808399at2"/>
<feature type="transmembrane region" description="Helical" evidence="8">
    <location>
        <begin position="76"/>
        <end position="96"/>
    </location>
</feature>
<dbReference type="InterPro" id="IPR000515">
    <property type="entry name" value="MetI-like"/>
</dbReference>
<evidence type="ECO:0000256" key="8">
    <source>
        <dbReference type="RuleBase" id="RU363032"/>
    </source>
</evidence>
<dbReference type="Pfam" id="PF00528">
    <property type="entry name" value="BPD_transp_1"/>
    <property type="match status" value="1"/>
</dbReference>
<dbReference type="PATRIC" id="fig|540747.5.peg.4228"/>
<keyword evidence="3 8" id="KW-0813">Transport</keyword>
<feature type="transmembrane region" description="Helical" evidence="8">
    <location>
        <begin position="155"/>
        <end position="176"/>
    </location>
</feature>
<comment type="subcellular location">
    <subcellularLocation>
        <location evidence="1 8">Cell membrane</location>
        <topology evidence="1 8">Multi-pass membrane protein</topology>
    </subcellularLocation>
</comment>
<keyword evidence="6 8" id="KW-1133">Transmembrane helix</keyword>
<keyword evidence="5 8" id="KW-0812">Transmembrane</keyword>
<accession>A0A0T5NXS0</accession>
<evidence type="ECO:0000256" key="3">
    <source>
        <dbReference type="ARBA" id="ARBA00022448"/>
    </source>
</evidence>
<dbReference type="Proteomes" id="UP000051401">
    <property type="component" value="Unassembled WGS sequence"/>
</dbReference>
<feature type="transmembrane region" description="Helical" evidence="8">
    <location>
        <begin position="254"/>
        <end position="276"/>
    </location>
</feature>
<dbReference type="EMBL" id="LAXI01000035">
    <property type="protein sequence ID" value="KRS13644.1"/>
    <property type="molecule type" value="Genomic_DNA"/>
</dbReference>
<dbReference type="PANTHER" id="PTHR43848:SF2">
    <property type="entry name" value="PUTRESCINE TRANSPORT SYSTEM PERMEASE PROTEIN POTI"/>
    <property type="match status" value="1"/>
</dbReference>
<dbReference type="PROSITE" id="PS50928">
    <property type="entry name" value="ABC_TM1"/>
    <property type="match status" value="1"/>
</dbReference>
<dbReference type="PANTHER" id="PTHR43848">
    <property type="entry name" value="PUTRESCINE TRANSPORT SYSTEM PERMEASE PROTEIN POTI"/>
    <property type="match status" value="1"/>
</dbReference>
<reference evidence="10 12" key="1">
    <citation type="submission" date="2015-04" db="EMBL/GenBank/DDBJ databases">
        <title>The draft genome sequence of Roseovarius indicus B108T.</title>
        <authorList>
            <person name="Li G."/>
            <person name="Lai Q."/>
            <person name="Shao Z."/>
            <person name="Yan P."/>
        </authorList>
    </citation>
    <scope>NUCLEOTIDE SEQUENCE [LARGE SCALE GENOMIC DNA]</scope>
    <source>
        <strain evidence="10 12">B108</strain>
    </source>
</reference>
<dbReference type="Proteomes" id="UP000325785">
    <property type="component" value="Chromosome"/>
</dbReference>
<evidence type="ECO:0000256" key="5">
    <source>
        <dbReference type="ARBA" id="ARBA00022692"/>
    </source>
</evidence>
<dbReference type="InterPro" id="IPR051789">
    <property type="entry name" value="Bact_Polyamine_Transport"/>
</dbReference>
<evidence type="ECO:0000313" key="11">
    <source>
        <dbReference type="EMBL" id="QEW25790.1"/>
    </source>
</evidence>
<evidence type="ECO:0000256" key="2">
    <source>
        <dbReference type="ARBA" id="ARBA00007069"/>
    </source>
</evidence>
<evidence type="ECO:0000256" key="6">
    <source>
        <dbReference type="ARBA" id="ARBA00022989"/>
    </source>
</evidence>
<dbReference type="InterPro" id="IPR035906">
    <property type="entry name" value="MetI-like_sf"/>
</dbReference>
<dbReference type="GO" id="GO:0005886">
    <property type="term" value="C:plasma membrane"/>
    <property type="evidence" value="ECO:0007669"/>
    <property type="project" value="UniProtKB-SubCell"/>
</dbReference>
<evidence type="ECO:0000259" key="9">
    <source>
        <dbReference type="PROSITE" id="PS50928"/>
    </source>
</evidence>
<dbReference type="GO" id="GO:0055085">
    <property type="term" value="P:transmembrane transport"/>
    <property type="evidence" value="ECO:0007669"/>
    <property type="project" value="InterPro"/>
</dbReference>
<evidence type="ECO:0000313" key="13">
    <source>
        <dbReference type="Proteomes" id="UP000325785"/>
    </source>
</evidence>
<evidence type="ECO:0000256" key="7">
    <source>
        <dbReference type="ARBA" id="ARBA00023136"/>
    </source>
</evidence>
<evidence type="ECO:0000313" key="10">
    <source>
        <dbReference type="EMBL" id="KRS13644.1"/>
    </source>
</evidence>
<evidence type="ECO:0000313" key="12">
    <source>
        <dbReference type="Proteomes" id="UP000051401"/>
    </source>
</evidence>
<dbReference type="SUPFAM" id="SSF161098">
    <property type="entry name" value="MetI-like"/>
    <property type="match status" value="1"/>
</dbReference>
<comment type="similarity">
    <text evidence="2">Belongs to the binding-protein-dependent transport system permease family. CysTW subfamily.</text>
</comment>
<name>A0A0T5NXS0_9RHOB</name>
<dbReference type="AlphaFoldDB" id="A0A0T5NXS0"/>
<reference evidence="11 13" key="2">
    <citation type="submission" date="2018-08" db="EMBL/GenBank/DDBJ databases">
        <title>Genetic Globetrotter - A new plasmid hitch-hiking vast phylogenetic and geographic distances.</title>
        <authorList>
            <person name="Vollmers J."/>
            <person name="Petersen J."/>
        </authorList>
    </citation>
    <scope>NUCLEOTIDE SEQUENCE [LARGE SCALE GENOMIC DNA]</scope>
    <source>
        <strain evidence="11 13">DSM 26383</strain>
    </source>
</reference>
<organism evidence="10 12">
    <name type="scientific">Roseovarius indicus</name>
    <dbReference type="NCBI Taxonomy" id="540747"/>
    <lineage>
        <taxon>Bacteria</taxon>
        <taxon>Pseudomonadati</taxon>
        <taxon>Pseudomonadota</taxon>
        <taxon>Alphaproteobacteria</taxon>
        <taxon>Rhodobacterales</taxon>
        <taxon>Roseobacteraceae</taxon>
        <taxon>Roseovarius</taxon>
    </lineage>
</organism>
<dbReference type="Gene3D" id="1.10.3720.10">
    <property type="entry name" value="MetI-like"/>
    <property type="match status" value="1"/>
</dbReference>
<dbReference type="EMBL" id="CP031598">
    <property type="protein sequence ID" value="QEW25790.1"/>
    <property type="molecule type" value="Genomic_DNA"/>
</dbReference>
<gene>
    <name evidence="11" type="ORF">RIdsm_01579</name>
    <name evidence="10" type="ORF">XM52_27280</name>
</gene>
<keyword evidence="7 8" id="KW-0472">Membrane</keyword>